<organism evidence="2 3">
    <name type="scientific">Nitrososphaera gargensis (strain Ga9.2)</name>
    <dbReference type="NCBI Taxonomy" id="1237085"/>
    <lineage>
        <taxon>Archaea</taxon>
        <taxon>Nitrososphaerota</taxon>
        <taxon>Nitrososphaeria</taxon>
        <taxon>Nitrososphaerales</taxon>
        <taxon>Nitrososphaeraceae</taxon>
        <taxon>Nitrososphaera</taxon>
    </lineage>
</organism>
<sequence>MVGVIPISRINDIIDEASQNIEGYYQADLVSSDGLVIYSNHDKKAIMQNTLADLPVFDKIASSANPSESLIDSLTADNNNGGSIAASNNNAIYVAARERGFLDYRGNGWILIIAVPSEIAFSEVVQLRTNFIIVATAILSSSIITVIIFSKVFTQSLIKFKNAAAQIAKGNFDTSIKINSNDKIGELS</sequence>
<proteinExistence type="predicted"/>
<name>K0IMF6_NITGG</name>
<evidence type="ECO:0000256" key="1">
    <source>
        <dbReference type="SAM" id="Phobius"/>
    </source>
</evidence>
<dbReference type="HOGENOM" id="CLU_1438158_0_0_2"/>
<dbReference type="Gene3D" id="6.10.340.10">
    <property type="match status" value="1"/>
</dbReference>
<keyword evidence="1" id="KW-0812">Transmembrane</keyword>
<evidence type="ECO:0008006" key="4">
    <source>
        <dbReference type="Google" id="ProtNLM"/>
    </source>
</evidence>
<dbReference type="BioCyc" id="CNIT1237085:G1324-3317-MONOMER"/>
<evidence type="ECO:0000313" key="2">
    <source>
        <dbReference type="EMBL" id="AFU60232.1"/>
    </source>
</evidence>
<dbReference type="Proteomes" id="UP000008037">
    <property type="component" value="Chromosome"/>
</dbReference>
<keyword evidence="1" id="KW-0472">Membrane</keyword>
<dbReference type="AlphaFoldDB" id="K0IMF6"/>
<dbReference type="CDD" id="cd06225">
    <property type="entry name" value="HAMP"/>
    <property type="match status" value="1"/>
</dbReference>
<dbReference type="KEGG" id="nga:Ngar_c33170"/>
<gene>
    <name evidence="2" type="ordered locus">Ngar_c33170</name>
</gene>
<dbReference type="STRING" id="1237085.Ngar_c33170"/>
<dbReference type="InParanoid" id="K0IMF6"/>
<dbReference type="EMBL" id="CP002408">
    <property type="protein sequence ID" value="AFU60232.1"/>
    <property type="molecule type" value="Genomic_DNA"/>
</dbReference>
<keyword evidence="3" id="KW-1185">Reference proteome</keyword>
<keyword evidence="1" id="KW-1133">Transmembrane helix</keyword>
<reference evidence="2 3" key="1">
    <citation type="journal article" date="2012" name="Environ. Microbiol.">
        <title>The genome of the ammonia-oxidizing Candidatus Nitrososphaera gargensis: insights into metabolic versatility and environmental adaptations.</title>
        <authorList>
            <person name="Spang A."/>
            <person name="Poehlein A."/>
            <person name="Offre P."/>
            <person name="Zumbragel S."/>
            <person name="Haider S."/>
            <person name="Rychlik N."/>
            <person name="Nowka B."/>
            <person name="Schmeisser C."/>
            <person name="Lebedeva E.V."/>
            <person name="Rattei T."/>
            <person name="Bohm C."/>
            <person name="Schmid M."/>
            <person name="Galushko A."/>
            <person name="Hatzenpichler R."/>
            <person name="Weinmaier T."/>
            <person name="Daniel R."/>
            <person name="Schleper C."/>
            <person name="Spieck E."/>
            <person name="Streit W."/>
            <person name="Wagner M."/>
        </authorList>
    </citation>
    <scope>NUCLEOTIDE SEQUENCE [LARGE SCALE GENOMIC DNA]</scope>
    <source>
        <strain evidence="3">Ga9.2</strain>
    </source>
</reference>
<protein>
    <recommendedName>
        <fullName evidence="4">HAMP domain-containing protein</fullName>
    </recommendedName>
</protein>
<accession>K0IMF6</accession>
<feature type="transmembrane region" description="Helical" evidence="1">
    <location>
        <begin position="131"/>
        <end position="153"/>
    </location>
</feature>
<evidence type="ECO:0000313" key="3">
    <source>
        <dbReference type="Proteomes" id="UP000008037"/>
    </source>
</evidence>